<keyword evidence="5" id="KW-1133">Transmembrane helix</keyword>
<keyword evidence="9" id="KW-0547">Nucleotide-binding</keyword>
<evidence type="ECO:0000256" key="6">
    <source>
        <dbReference type="ARBA" id="ARBA00023136"/>
    </source>
</evidence>
<reference evidence="11 12" key="1">
    <citation type="submission" date="2020-02" db="EMBL/GenBank/DDBJ databases">
        <title>Shewanella WXL01 sp. nov., a marine bacterium isolated from green algae in Luhuitou Fringing Reef (Northern South China Sea).</title>
        <authorList>
            <person name="Wang X."/>
        </authorList>
    </citation>
    <scope>NUCLEOTIDE SEQUENCE [LARGE SCALE GENOMIC DNA]</scope>
    <source>
        <strain evidence="11 12">MCCC 1A01895</strain>
    </source>
</reference>
<name>A0ABS5I449_9GAMM</name>
<gene>
    <name evidence="11" type="ORF">G3R48_12525</name>
</gene>
<dbReference type="InterPro" id="IPR023214">
    <property type="entry name" value="HAD_sf"/>
</dbReference>
<evidence type="ECO:0000256" key="1">
    <source>
        <dbReference type="ARBA" id="ARBA00004370"/>
    </source>
</evidence>
<protein>
    <recommendedName>
        <fullName evidence="7">P-type Zn(2+) transporter</fullName>
        <ecNumber evidence="7">7.2.2.12</ecNumber>
    </recommendedName>
</protein>
<evidence type="ECO:0000313" key="12">
    <source>
        <dbReference type="Proteomes" id="UP000811844"/>
    </source>
</evidence>
<sequence>MTSLRVKHHIPGRIRFKVKRDVELEDTGDWIKQSVMAIQGIRSVRVNEAAHSIAIEYDVALLDKDIVEDRLAQLDLTQAQLAESEHQFTRGDIAMNVIGTLSAALLPKKWGAISTATLIAPTLLEGISEVKNKHVSVEVLDAIAVGLSAYRGDYRTAMMTQTLISLGEYMEQETCRKSDKLLADLMIPQQSMVWQIFPDGSKAKVSSAVLVEHDMIELVPGDAIPIDGVIIGGAALINQAALTGESVPVRRELDATVYSGSSVYEGTIQVRVDKIGSESTTAKIAQLIYDSLSEKSEIQQVTQDMANRRVKITLGIGAAVFALTQDINRVASVFLVDYSCALKLSTPVTFKSIMYRAVQQGILLKGGSAIEKLADIDVCVFDKTGTLTHGDMEVTDVVPFNCQGDHCARDLLAMAASVEEHSNHPLSQAVVNAAKHHQLPHIDHGEVEYVIAHGLKSTVNSHCLVMGSRHFLEVHEGVDFSAFEQQISEYEAKGRHLIFVSHQSELMGMIGLRDHLREDVYRTLEDLRQLGIPKLMMISGDSVYKANMLGDDLKLDKVFAQATPESKSSIIESLQQQGHKVMFIGDGVNDAPALTKANVGVAMCKGTELARQAADVVLLKDDLYSVVETYQLSQVAMNIIHSNIKVAEYVNSGIMLAAAMGWLNPTMSALLHNGTTLGILARSLAIKNPPKHAQLN</sequence>
<dbReference type="InterPro" id="IPR018303">
    <property type="entry name" value="ATPase_P-typ_P_site"/>
</dbReference>
<dbReference type="PANTHER" id="PTHR48085">
    <property type="entry name" value="CADMIUM/ZINC-TRANSPORTING ATPASE HMA2-RELATED"/>
    <property type="match status" value="1"/>
</dbReference>
<dbReference type="Pfam" id="PF19991">
    <property type="entry name" value="HMA_2"/>
    <property type="match status" value="1"/>
</dbReference>
<evidence type="ECO:0000256" key="2">
    <source>
        <dbReference type="ARBA" id="ARBA00006024"/>
    </source>
</evidence>
<evidence type="ECO:0000256" key="7">
    <source>
        <dbReference type="ARBA" id="ARBA00039097"/>
    </source>
</evidence>
<keyword evidence="9" id="KW-0067">ATP-binding</keyword>
<dbReference type="SUPFAM" id="SSF81653">
    <property type="entry name" value="Calcium ATPase, transduction domain A"/>
    <property type="match status" value="1"/>
</dbReference>
<dbReference type="RefSeq" id="WP_153665106.1">
    <property type="nucleotide sequence ID" value="NZ_JAAIKR010000012.1"/>
</dbReference>
<dbReference type="SUPFAM" id="SSF56784">
    <property type="entry name" value="HAD-like"/>
    <property type="match status" value="1"/>
</dbReference>
<keyword evidence="9" id="KW-1003">Cell membrane</keyword>
<evidence type="ECO:0000259" key="10">
    <source>
        <dbReference type="Pfam" id="PF00122"/>
    </source>
</evidence>
<dbReference type="InterPro" id="IPR044492">
    <property type="entry name" value="P_typ_ATPase_HD_dom"/>
</dbReference>
<organism evidence="11 12">
    <name type="scientific">Shewanella intestini</name>
    <dbReference type="NCBI Taxonomy" id="2017544"/>
    <lineage>
        <taxon>Bacteria</taxon>
        <taxon>Pseudomonadati</taxon>
        <taxon>Pseudomonadota</taxon>
        <taxon>Gammaproteobacteria</taxon>
        <taxon>Alteromonadales</taxon>
        <taxon>Shewanellaceae</taxon>
        <taxon>Shewanella</taxon>
    </lineage>
</organism>
<dbReference type="PRINTS" id="PR00119">
    <property type="entry name" value="CATATPASE"/>
</dbReference>
<evidence type="ECO:0000256" key="5">
    <source>
        <dbReference type="ARBA" id="ARBA00022989"/>
    </source>
</evidence>
<dbReference type="InterPro" id="IPR027256">
    <property type="entry name" value="P-typ_ATPase_IB"/>
</dbReference>
<evidence type="ECO:0000256" key="8">
    <source>
        <dbReference type="ARBA" id="ARBA00047308"/>
    </source>
</evidence>
<dbReference type="InterPro" id="IPR059000">
    <property type="entry name" value="ATPase_P-type_domA"/>
</dbReference>
<dbReference type="Pfam" id="PF00122">
    <property type="entry name" value="E1-E2_ATPase"/>
    <property type="match status" value="1"/>
</dbReference>
<keyword evidence="9" id="KW-0479">Metal-binding</keyword>
<evidence type="ECO:0000313" key="11">
    <source>
        <dbReference type="EMBL" id="MBR9728803.1"/>
    </source>
</evidence>
<dbReference type="NCBIfam" id="TIGR01525">
    <property type="entry name" value="ATPase-IB_hvy"/>
    <property type="match status" value="1"/>
</dbReference>
<evidence type="ECO:0000256" key="9">
    <source>
        <dbReference type="RuleBase" id="RU362081"/>
    </source>
</evidence>
<dbReference type="InterPro" id="IPR051014">
    <property type="entry name" value="Cation_Transport_ATPase_IB"/>
</dbReference>
<dbReference type="InterPro" id="IPR023299">
    <property type="entry name" value="ATPase_P-typ_cyto_dom_N"/>
</dbReference>
<dbReference type="Proteomes" id="UP000811844">
    <property type="component" value="Unassembled WGS sequence"/>
</dbReference>
<evidence type="ECO:0000256" key="3">
    <source>
        <dbReference type="ARBA" id="ARBA00022692"/>
    </source>
</evidence>
<dbReference type="SFLD" id="SFLDF00027">
    <property type="entry name" value="p-type_atpase"/>
    <property type="match status" value="1"/>
</dbReference>
<keyword evidence="3" id="KW-0812">Transmembrane</keyword>
<dbReference type="InterPro" id="IPR008250">
    <property type="entry name" value="ATPase_P-typ_transduc_dom_A_sf"/>
</dbReference>
<dbReference type="NCBIfam" id="TIGR01494">
    <property type="entry name" value="ATPase_P-type"/>
    <property type="match status" value="1"/>
</dbReference>
<keyword evidence="6" id="KW-0472">Membrane</keyword>
<dbReference type="Pfam" id="PF00702">
    <property type="entry name" value="Hydrolase"/>
    <property type="match status" value="1"/>
</dbReference>
<comment type="subcellular location">
    <subcellularLocation>
        <location evidence="9">Cell membrane</location>
    </subcellularLocation>
    <subcellularLocation>
        <location evidence="1">Membrane</location>
    </subcellularLocation>
</comment>
<keyword evidence="12" id="KW-1185">Reference proteome</keyword>
<dbReference type="SFLD" id="SFLDG00002">
    <property type="entry name" value="C1.7:_P-type_atpase_like"/>
    <property type="match status" value="1"/>
</dbReference>
<dbReference type="EMBL" id="JAAIKR010000012">
    <property type="protein sequence ID" value="MBR9728803.1"/>
    <property type="molecule type" value="Genomic_DNA"/>
</dbReference>
<dbReference type="EC" id="7.2.2.12" evidence="7"/>
<dbReference type="Gene3D" id="3.40.1110.10">
    <property type="entry name" value="Calcium-transporting ATPase, cytoplasmic domain N"/>
    <property type="match status" value="1"/>
</dbReference>
<dbReference type="PROSITE" id="PS00154">
    <property type="entry name" value="ATPASE_E1_E2"/>
    <property type="match status" value="1"/>
</dbReference>
<keyword evidence="4" id="KW-1278">Translocase</keyword>
<comment type="catalytic activity">
    <reaction evidence="8">
        <text>Zn(2+)(in) + ATP + H2O = Zn(2+)(out) + ADP + phosphate + H(+)</text>
        <dbReference type="Rhea" id="RHEA:20621"/>
        <dbReference type="ChEBI" id="CHEBI:15377"/>
        <dbReference type="ChEBI" id="CHEBI:15378"/>
        <dbReference type="ChEBI" id="CHEBI:29105"/>
        <dbReference type="ChEBI" id="CHEBI:30616"/>
        <dbReference type="ChEBI" id="CHEBI:43474"/>
        <dbReference type="ChEBI" id="CHEBI:456216"/>
        <dbReference type="EC" id="7.2.2.12"/>
    </reaction>
</comment>
<dbReference type="InterPro" id="IPR036412">
    <property type="entry name" value="HAD-like_sf"/>
</dbReference>
<dbReference type="Gene3D" id="2.70.150.10">
    <property type="entry name" value="Calcium-transporting ATPase, cytoplasmic transduction domain A"/>
    <property type="match status" value="1"/>
</dbReference>
<comment type="similarity">
    <text evidence="2 9">Belongs to the cation transport ATPase (P-type) (TC 3.A.3) family. Type IB subfamily.</text>
</comment>
<proteinExistence type="inferred from homology"/>
<dbReference type="Gene3D" id="3.40.50.1000">
    <property type="entry name" value="HAD superfamily/HAD-like"/>
    <property type="match status" value="1"/>
</dbReference>
<comment type="caution">
    <text evidence="11">The sequence shown here is derived from an EMBL/GenBank/DDBJ whole genome shotgun (WGS) entry which is preliminary data.</text>
</comment>
<dbReference type="PANTHER" id="PTHR48085:SF5">
    <property type="entry name" value="CADMIUM_ZINC-TRANSPORTING ATPASE HMA4-RELATED"/>
    <property type="match status" value="1"/>
</dbReference>
<accession>A0ABS5I449</accession>
<feature type="domain" description="P-type ATPase A" evidence="10">
    <location>
        <begin position="195"/>
        <end position="288"/>
    </location>
</feature>
<dbReference type="InterPro" id="IPR001757">
    <property type="entry name" value="P_typ_ATPase"/>
</dbReference>
<evidence type="ECO:0000256" key="4">
    <source>
        <dbReference type="ARBA" id="ARBA00022967"/>
    </source>
</evidence>
<dbReference type="PROSITE" id="PS01229">
    <property type="entry name" value="COF_2"/>
    <property type="match status" value="1"/>
</dbReference>
<dbReference type="SFLD" id="SFLDS00003">
    <property type="entry name" value="Haloacid_Dehalogenase"/>
    <property type="match status" value="1"/>
</dbReference>